<dbReference type="InterPro" id="IPR005801">
    <property type="entry name" value="ADC_synthase"/>
</dbReference>
<keyword evidence="12 15" id="KW-0456">Lyase</keyword>
<dbReference type="PANTHER" id="PTHR11236">
    <property type="entry name" value="AMINOBENZOATE/ANTHRANILATE SYNTHASE"/>
    <property type="match status" value="1"/>
</dbReference>
<gene>
    <name evidence="15" type="primary">trpE</name>
    <name evidence="18" type="ORF">BECKLPF1236A_GA0070988_1000521</name>
    <name evidence="19" type="ORF">BECKLPF1236C_GA0070990_1000319</name>
</gene>
<accession>A0A450VQ62</accession>
<evidence type="ECO:0000256" key="2">
    <source>
        <dbReference type="ARBA" id="ARBA00004873"/>
    </source>
</evidence>
<dbReference type="GO" id="GO:0000162">
    <property type="term" value="P:L-tryptophan biosynthetic process"/>
    <property type="evidence" value="ECO:0007669"/>
    <property type="project" value="UniProtKB-UniPathway"/>
</dbReference>
<keyword evidence="10 15" id="KW-0460">Magnesium</keyword>
<evidence type="ECO:0000256" key="7">
    <source>
        <dbReference type="ARBA" id="ARBA00022605"/>
    </source>
</evidence>
<evidence type="ECO:0000256" key="9">
    <source>
        <dbReference type="ARBA" id="ARBA00022822"/>
    </source>
</evidence>
<evidence type="ECO:0000313" key="18">
    <source>
        <dbReference type="EMBL" id="VFK06914.1"/>
    </source>
</evidence>
<evidence type="ECO:0000256" key="13">
    <source>
        <dbReference type="ARBA" id="ARBA00025634"/>
    </source>
</evidence>
<dbReference type="EMBL" id="CAADFM010000005">
    <property type="protein sequence ID" value="VFK06914.1"/>
    <property type="molecule type" value="Genomic_DNA"/>
</dbReference>
<feature type="domain" description="Chorismate-utilising enzyme C-terminal" evidence="16">
    <location>
        <begin position="226"/>
        <end position="479"/>
    </location>
</feature>
<dbReference type="PANTHER" id="PTHR11236:SF48">
    <property type="entry name" value="ISOCHORISMATE SYNTHASE MENF"/>
    <property type="match status" value="1"/>
</dbReference>
<dbReference type="SUPFAM" id="SSF56322">
    <property type="entry name" value="ADC synthase"/>
    <property type="match status" value="1"/>
</dbReference>
<dbReference type="Pfam" id="PF00425">
    <property type="entry name" value="Chorismate_bind"/>
    <property type="match status" value="1"/>
</dbReference>
<evidence type="ECO:0000256" key="14">
    <source>
        <dbReference type="ARBA" id="ARBA00047683"/>
    </source>
</evidence>
<evidence type="ECO:0000256" key="4">
    <source>
        <dbReference type="ARBA" id="ARBA00011575"/>
    </source>
</evidence>
<proteinExistence type="inferred from homology"/>
<reference evidence="18" key="1">
    <citation type="submission" date="2019-02" db="EMBL/GenBank/DDBJ databases">
        <authorList>
            <person name="Gruber-Vodicka R. H."/>
            <person name="Seah K. B. B."/>
        </authorList>
    </citation>
    <scope>NUCLEOTIDE SEQUENCE</scope>
    <source>
        <strain evidence="18">BECK_S312</strain>
        <strain evidence="19">BECK_S426</strain>
    </source>
</reference>
<feature type="domain" description="Anthranilate synthase component I N-terminal" evidence="17">
    <location>
        <begin position="26"/>
        <end position="163"/>
    </location>
</feature>
<comment type="catalytic activity">
    <reaction evidence="14 15">
        <text>chorismate + L-glutamine = anthranilate + pyruvate + L-glutamate + H(+)</text>
        <dbReference type="Rhea" id="RHEA:21732"/>
        <dbReference type="ChEBI" id="CHEBI:15361"/>
        <dbReference type="ChEBI" id="CHEBI:15378"/>
        <dbReference type="ChEBI" id="CHEBI:16567"/>
        <dbReference type="ChEBI" id="CHEBI:29748"/>
        <dbReference type="ChEBI" id="CHEBI:29985"/>
        <dbReference type="ChEBI" id="CHEBI:58359"/>
        <dbReference type="EC" id="4.1.3.27"/>
    </reaction>
</comment>
<dbReference type="AlphaFoldDB" id="A0A450VQ62"/>
<comment type="similarity">
    <text evidence="3 15">Belongs to the anthranilate synthase component I family.</text>
</comment>
<evidence type="ECO:0000256" key="5">
    <source>
        <dbReference type="ARBA" id="ARBA00012266"/>
    </source>
</evidence>
<dbReference type="GO" id="GO:0046872">
    <property type="term" value="F:metal ion binding"/>
    <property type="evidence" value="ECO:0007669"/>
    <property type="project" value="UniProtKB-KW"/>
</dbReference>
<dbReference type="Gene3D" id="3.60.120.10">
    <property type="entry name" value="Anthranilate synthase"/>
    <property type="match status" value="1"/>
</dbReference>
<dbReference type="Pfam" id="PF04715">
    <property type="entry name" value="Anth_synt_I_N"/>
    <property type="match status" value="1"/>
</dbReference>
<comment type="function">
    <text evidence="13 15">Part of a heterotetrameric complex that catalyzes the two-step biosynthesis of anthranilate, an intermediate in the biosynthesis of L-tryptophan. In the first step, the glutamine-binding beta subunit (TrpG) of anthranilate synthase (AS) provides the glutamine amidotransferase activity which generates ammonia as a substrate that, along with chorismate, is used in the second step, catalyzed by the large alpha subunit of AS (TrpE) to produce anthranilate. In the absence of TrpG, TrpE can synthesize anthranilate directly from chorismate and high concentrations of ammonia.</text>
</comment>
<evidence type="ECO:0000256" key="15">
    <source>
        <dbReference type="RuleBase" id="RU364045"/>
    </source>
</evidence>
<evidence type="ECO:0000256" key="1">
    <source>
        <dbReference type="ARBA" id="ARBA00001946"/>
    </source>
</evidence>
<evidence type="ECO:0000256" key="6">
    <source>
        <dbReference type="ARBA" id="ARBA00020653"/>
    </source>
</evidence>
<evidence type="ECO:0000259" key="16">
    <source>
        <dbReference type="Pfam" id="PF00425"/>
    </source>
</evidence>
<keyword evidence="7 15" id="KW-0028">Amino-acid biosynthesis</keyword>
<evidence type="ECO:0000259" key="17">
    <source>
        <dbReference type="Pfam" id="PF04715"/>
    </source>
</evidence>
<keyword evidence="11 15" id="KW-0057">Aromatic amino acid biosynthesis</keyword>
<evidence type="ECO:0000313" key="19">
    <source>
        <dbReference type="EMBL" id="VFK23077.1"/>
    </source>
</evidence>
<name>A0A450VQ62_9GAMM</name>
<dbReference type="UniPathway" id="UPA00035">
    <property type="reaction ID" value="UER00040"/>
</dbReference>
<comment type="cofactor">
    <cofactor evidence="1 15">
        <name>Mg(2+)</name>
        <dbReference type="ChEBI" id="CHEBI:18420"/>
    </cofactor>
</comment>
<organism evidence="18">
    <name type="scientific">Candidatus Kentrum sp. LPFa</name>
    <dbReference type="NCBI Taxonomy" id="2126335"/>
    <lineage>
        <taxon>Bacteria</taxon>
        <taxon>Pseudomonadati</taxon>
        <taxon>Pseudomonadota</taxon>
        <taxon>Gammaproteobacteria</taxon>
        <taxon>Candidatus Kentrum</taxon>
    </lineage>
</organism>
<evidence type="ECO:0000256" key="8">
    <source>
        <dbReference type="ARBA" id="ARBA00022723"/>
    </source>
</evidence>
<evidence type="ECO:0000256" key="11">
    <source>
        <dbReference type="ARBA" id="ARBA00023141"/>
    </source>
</evidence>
<dbReference type="EC" id="4.1.3.27" evidence="5 15"/>
<comment type="subunit">
    <text evidence="4 15">Heterotetramer consisting of two non-identical subunits: a beta subunit (TrpG) and a large alpha subunit (TrpE).</text>
</comment>
<dbReference type="InterPro" id="IPR015890">
    <property type="entry name" value="Chorismate_C"/>
</dbReference>
<dbReference type="PRINTS" id="PR00095">
    <property type="entry name" value="ANTSNTHASEI"/>
</dbReference>
<keyword evidence="8 15" id="KW-0479">Metal-binding</keyword>
<evidence type="ECO:0000256" key="3">
    <source>
        <dbReference type="ARBA" id="ARBA00009562"/>
    </source>
</evidence>
<dbReference type="InterPro" id="IPR006805">
    <property type="entry name" value="Anth_synth_I_N"/>
</dbReference>
<dbReference type="InterPro" id="IPR005256">
    <property type="entry name" value="Anth_synth_I_PabB"/>
</dbReference>
<comment type="pathway">
    <text evidence="2 15">Amino-acid biosynthesis; L-tryptophan biosynthesis; L-tryptophan from chorismate: step 1/5.</text>
</comment>
<dbReference type="GO" id="GO:0004049">
    <property type="term" value="F:anthranilate synthase activity"/>
    <property type="evidence" value="ECO:0007669"/>
    <property type="project" value="UniProtKB-EC"/>
</dbReference>
<dbReference type="InterPro" id="IPR019999">
    <property type="entry name" value="Anth_synth_I-like"/>
</dbReference>
<evidence type="ECO:0000256" key="12">
    <source>
        <dbReference type="ARBA" id="ARBA00023239"/>
    </source>
</evidence>
<dbReference type="EMBL" id="CAADFP010000003">
    <property type="protein sequence ID" value="VFK23077.1"/>
    <property type="molecule type" value="Genomic_DNA"/>
</dbReference>
<dbReference type="NCBIfam" id="TIGR00564">
    <property type="entry name" value="trpE_most"/>
    <property type="match status" value="1"/>
</dbReference>
<sequence length="497" mass="54995">MTPEKFAALAREGYTRIPLVREIMADLDTPLSVYLKLAGTKCSYLLESVHGGEKWGRYSIIGLPCRDRVKVTGQTVTLMRHDQILEEVETPDPFAWIASFQQRFRSANLPNLPRFTGGLVGYFGYDAVRYVEPKLGASPNEDPIKTPDIILLISDEVVIFDNLCGTISIIIHADPSVPNAFSLARERIDELTHRLHGQLHEEACLYGDGRQAQRVQESDFISGFTREGFESAVKRAKEYIVEGDIMQVVLSQRLSIPFQANPLNLYRALRGVNPSPYMYYLDLGDFHIVGSSPEILVHLEEGVITVRPIAGTRPRGATEEEDLALEQDLLSDPKERAEHLMLIDLGRNDVGRVAEIGSVQLTEKMVIERYSHVMHIVSNVTGRLEPTLGAVNALKAAFPAGTVTGAPKIRAMEIIDELEPVKRGIYAGAVGYLGWDGNMDTAITIRTAIVLNGMLHIQVGAGIVADSAPEREWEETMNKGRAMFRAVARAESGFVIS</sequence>
<keyword evidence="9 15" id="KW-0822">Tryptophan biosynthesis</keyword>
<protein>
    <recommendedName>
        <fullName evidence="6 15">Anthranilate synthase component 1</fullName>
        <ecNumber evidence="5 15">4.1.3.27</ecNumber>
    </recommendedName>
</protein>
<evidence type="ECO:0000256" key="10">
    <source>
        <dbReference type="ARBA" id="ARBA00022842"/>
    </source>
</evidence>